<sequence>MGEETRHRERDLAVRRQILFFPFLFSFFGRAVSEQIRYSIPEEMAKGSLVGHLVKDLGLNVRELTQRKLSVVSGFEKQYFATNAENGNLIVNERIDREGICGEAPLCVLSFQSVVQNPFNVFHMNVEIQDINDNAPRFNTEYIDLEIIESTLPGTRFPLGTGRDPDVGTNSLQSYQLSLNQYFTLAVKESPDGSKQAEMLLEKPLDREKQRYHHLILTAVDGGDPVRTGTAQVRVNVTDANDNPPVFTEEIYKVSLRENLPKGSLVLQVRATDTDEGLNAEIMYSFSNVPDNARKLFSLDPRTGEITVTGPLDFEEAKFYQADVEAKDGGGLTAHSKVRVQILDENDNAPVIDFTIISNLVPEDSPPGTVLALINARDRDSGKNGEVTCGVQGNLPVKLTFSSRNSYKLVTENILDRETISDYSITITATDNGSPSLTTQKTILLQISDINDNVPVFEKPSYTAYVPENNPSGASIFSVKASDRDLDRNARVTYSILSSNLEEVPLSSYISINSQTGAIYAQRSFDYEQFREFEMQVKAQDGGSPPLSSNVTVRVFIVDQNDNAPRILYPSLGADGSALFEMVPRSAEAGYLVTKVVAVDADSGHNAWLSYHLLQATDPSLFSMGLQSGEIRTARAFADRDAVKHRLVTLVKDNGQPPLSATVTLNLVSAENFQEAFPEMSDQSGDSAPQSDLQFYLVLVLALISFFFLLTILAVLIMKFRRSMNPTVLQCFTPSLYSKSNARFPPNYGDGTLPYSYNRCLPVNSGNSDLKFLKPNDQTIIAESTLSSDNSGMLFLSNKCGEPKSEISVPDEGSLVLQVKATDMDEGFNAQITYSFSNIPDSVRKLFSLDPGNGSITTRGVIDYEEANSYVLSVEAKDGGGLVGHSKIEVDITDENDNSPQLTLTSMSSPIPEDSLPGTVIALMNAYDKDAGENGKINCRIKEESPFKIISSSKNYYKLLTDSTLDRERTAEYNITITATDKGSPPLSTQKTILLQISDINDNTPVFEKPSYTAYVPDLQISDINDNTPVFEKPSYTAYVPENNPSGASIFSVKASDQDLDLNGRVTYSILSSNLEESGEIRTARAFADRDAVKHRLVTLVKDNGQPPLSATVTLNLVFAENFQEALPEMSDQSSDSASQSDLQFYLVLALAFISFLFLLTVTLAIVMKLRRSKNLPVLQCFGCDHYSKASPGFPPNYCDGTLPYSYNLCLAADSGRNYSNFLNLSRQRSVGDTTLSVENSVMIFKKNNDPTSEKDNIPPEQVKLYTVEIEIIDINDNAPSFQVEELELKISETTSTGSRFLLPDAQDPDIGSNSIQSFQFSSNRHFSLDVQRGADGAKYAELVLEKILDREEQAVYNLVLTAIDGGDPVRSGTARIRIIVEDANDNAPVFTQSVYKVNVLENVSIGTLLVTVNATDLDEGMNAEVTYSFRKISEKASDIFQLDSKTGKVTVTGHLDFEESELYEIEVQARDGRGLSARTRVSLVLMDVNDNAPEITVTSLISSIPEDSPEGTVIAFLKVRDADSRENGEVICSIPGNLPCRLQKLFDNYYSLVTDRTLDREQVSDYNVTITATDGGTPALSTTTFFLLKVLDKNDNPPVFSQTLYTSYITENNPKGAPIFTLKANDADWEENARVTYSVTEGQIQGTPLSSSISINSETGALYALRSFDYEQFREIRFQVQAQDGGSPPLSSNVSVTLFILDQNDNSPHILHPSFPTDGSTGVELAPRSSEPGYLVTKVVAVDADSGQNAWLSYQLLKATEPGLFSVGLHSGEIRTARSFVDKDALKQSLVVLVKDNGQPPLSATATVTMVVADSIPEILSDLSSLSAPADPQSSLTLYLVIAVASVSCLFFTFILVLLALRLRRWRNSQLFDSSSVTFSGVPVSQFVGIDGVRAFLHSYSHEVSLTTDSRKSQLAFPNGSCSNTLTGQHPSEKSGPLLVAEVSNINTDDQVSLQLRYAIPEEMARGSLVGNLAKDLGMNVRGLSSQSLRIVSSSKSQYFAIGAETGNLNVNDRIDREEICGKSPFCVLNVETVIENPFNVFHVIVEIQDINDNPPYFTRSNVDLKISESALPGARFPLEIAQDPDVGINTVQNYQLSQNQYFVLSVKESTNGNKYAELVVGKHLDREKQSFHHLTFTAVDGGDPVRTGTLQIRINVTDANDNPPVFTEEIYKVSLSENLPQGFLVLQVKATDKDEGLHAKIVYSFSNIPDSISKLFKMDPDNGEITTKLNLDYEMANNFLLDVEATDGGGLTAHCKLQIEILDENDNAPEITLTSVSSLAPEDSLAGTVIALINVIDQDSAENGKVICHLEEKLPFKIISSSNNYYKLVTDSTLDRERTAEYNITITATDKGSPSLSTQKTILLQISDVNDNAPAFEKPSYTAYVPENNPSGASIFSVKATDRDLDLNARVTYSILSSNLKEVPLSSYISINSQTGAIYAQRSFDYEQFREFEMQVKAQDGGSQPLSSNVTIRYSIPEEMAKGSLVGNLANDLGLSIRELPQRKLRVSSEKQYFSVNGENGNLYVNGRIDREEICGETPLCVLTLETVVENPLNVFHVNVAIQDINDNAPRFKTNNIDLAIIESSLPGVRFPLESAQDPDVGVNSLKSYQLSKNPHFILSVNESPDENKYAELILEKSLDREKQNSHHLILTAVDGGDPVRTGTVQIRINVTDANDNRPEFTEEIYKVSLRENLPNGSLVVQVKATDQDEGLNAQITYIFSNIKENARKLFHLGPVSGRITNTGILDFEKTNTYTIRIEARDGGGQSAHCKIQIEILDENDNAPEVTFTSVSSPIPEDSVPGTVTALIKAYDRDAGENGDVTCHLQHNLPFKIVSSSNNYYKILTDSTLDRERTPEYNITIIATDNGSPPLSTQKTIRLQISDVNDNAPAFEKPSYTAYVPENNPSGASIFSVKASDRDLDRNAQVTYSILSSNLEKLPLSSYISINSQTGAIYAQRSFDYEQFREFEMQVKAQDGGSPPLSSNVTVRGFIVDQNDKAPRIPYPSLGADGSALFEMVPRSAEAGYLVTKVVAVDADSGHNAWLSCPLLQARDPSLFSMRLQSGEIRTARAFADRDAVKHRLVTLVKDNGQPPLSATVTLNLVFAENFQEALPEMSDRSGDSAPQSDLQFYLVLALASISFLFLLTVALAIVMKCGRSMNLPVLQCFGSDHFSKSGPGIPRSYCDGTLPYSYNLCLAADSGKTAFSLLKSNGQNFIEENILCRDNSGMLPMSSKSAPGDQKSVAEALGKETPDGIKHEEIILEKPLDREQQSSHHLILAAVDRGDPFRTGTVTINFKISDASDNPPIFTEETYKVSLRENLPKGSFLLQVKAMDKDEGLNAKIAYTFSDIQDTGRQLFKVDPEKGDTTSKDPWSISQSQPQTKALPPLHPENHPVADFGPLDREQQTSHILILTAVDGGDPVRTGTAQINIKITDANDNPPIFTEEIYKVRVSENLAKGSVVVQVKAMDKDEGLYGEISYSLSNAPKNVLQLFKIDPENGVITNTDILDFEETNKYTMGIEARDGGDLTGHCKVQIEIIDENDNAPEVTLTSVSSPIPEDSVPGTVIALIRARDRDAGENGKITCHLQHDLPFKILSSSRNYYKIITDSTLDREKIPEYNITVTAADKGTPPLSAQKTILLQISDINDNAPVFEKPSYTAYVPENNPSGASIFSVKASDRDLDRNARVTYSILSSNLEEVPLSSYISINSQTGAIYAQRSFDYEQFREFEMQVKAQDGGSPPLSSNVTVRVFIVDQNDNAPRILYPSLGADGSALFEMVPRSAEAGYLVTKVVAVDADSGHNAWLSYHLLQATDPSLFSMGLQSGEIRTARAFADRDAVKHRLVTLVKDNGQPPLSATVTLNLVFAENFQEALPEMSDQSGDSASQSDLQFYLVLALALISFLFLLAVTLAIVMKFYRARNPPVLSCFGSDYSKAGPRFPPSYCDATLPYSYNLCLAVDSGTNNSNILKPNGQKDVGEIILSNDNSQMFIMSNSTSASVDQKSEPDRVGKVSFCAHALA</sequence>
<feature type="domain" description="Cadherin" evidence="15">
    <location>
        <begin position="1941"/>
        <end position="2059"/>
    </location>
</feature>
<feature type="domain" description="Cadherin" evidence="15">
    <location>
        <begin position="583"/>
        <end position="680"/>
    </location>
</feature>
<keyword evidence="4 14" id="KW-0812">Transmembrane</keyword>
<feature type="domain" description="Cadherin" evidence="15">
    <location>
        <begin position="2575"/>
        <end position="2683"/>
    </location>
</feature>
<dbReference type="Gene3D" id="2.60.40.60">
    <property type="entry name" value="Cadherins"/>
    <property type="match status" value="31"/>
</dbReference>
<feature type="domain" description="Cadherin" evidence="15">
    <location>
        <begin position="3019"/>
        <end position="3116"/>
    </location>
</feature>
<feature type="domain" description="Cadherin" evidence="15">
    <location>
        <begin position="3310"/>
        <end position="3444"/>
    </location>
</feature>
<feature type="domain" description="Cadherin" evidence="15">
    <location>
        <begin position="458"/>
        <end position="567"/>
    </location>
</feature>
<feature type="compositionally biased region" description="Polar residues" evidence="13">
    <location>
        <begin position="3371"/>
        <end position="3383"/>
    </location>
</feature>
<dbReference type="SMART" id="SM00112">
    <property type="entry name" value="CA"/>
    <property type="match status" value="31"/>
</dbReference>
<dbReference type="GO" id="GO:0007156">
    <property type="term" value="P:homophilic cell adhesion via plasma membrane adhesion molecules"/>
    <property type="evidence" value="ECO:0007669"/>
    <property type="project" value="InterPro"/>
</dbReference>
<dbReference type="Proteomes" id="UP000031443">
    <property type="component" value="Unassembled WGS sequence"/>
</dbReference>
<evidence type="ECO:0000313" key="17">
    <source>
        <dbReference type="Proteomes" id="UP000031443"/>
    </source>
</evidence>
<feature type="region of interest" description="Disordered" evidence="13">
    <location>
        <begin position="3364"/>
        <end position="3390"/>
    </location>
</feature>
<feature type="domain" description="Cadherin" evidence="15">
    <location>
        <begin position="139"/>
        <end position="247"/>
    </location>
</feature>
<feature type="transmembrane region" description="Helical" evidence="14">
    <location>
        <begin position="3890"/>
        <end position="3914"/>
    </location>
</feature>
<keyword evidence="11" id="KW-0325">Glycoprotein</keyword>
<feature type="domain" description="Cadherin" evidence="15">
    <location>
        <begin position="248"/>
        <end position="352"/>
    </location>
</feature>
<evidence type="ECO:0000256" key="8">
    <source>
        <dbReference type="ARBA" id="ARBA00022889"/>
    </source>
</evidence>
<feature type="domain" description="Cadherin" evidence="15">
    <location>
        <begin position="2060"/>
        <end position="2168"/>
    </location>
</feature>
<protein>
    <submittedName>
        <fullName evidence="16">Protocadherin gamma-B1</fullName>
    </submittedName>
</protein>
<feature type="domain" description="Cadherin" evidence="15">
    <location>
        <begin position="1032"/>
        <end position="1130"/>
    </location>
</feature>
<feature type="domain" description="Cadherin" evidence="15">
    <location>
        <begin position="2684"/>
        <end position="2788"/>
    </location>
</feature>
<feature type="domain" description="Cadherin" evidence="15">
    <location>
        <begin position="2894"/>
        <end position="3003"/>
    </location>
</feature>
<keyword evidence="9 14" id="KW-1133">Transmembrane helix</keyword>
<organism evidence="16 17">
    <name type="scientific">Chelonia mydas</name>
    <name type="common">Green sea-turtle</name>
    <name type="synonym">Chelonia agassizi</name>
    <dbReference type="NCBI Taxonomy" id="8469"/>
    <lineage>
        <taxon>Eukaryota</taxon>
        <taxon>Metazoa</taxon>
        <taxon>Chordata</taxon>
        <taxon>Craniata</taxon>
        <taxon>Vertebrata</taxon>
        <taxon>Euteleostomi</taxon>
        <taxon>Archelosauria</taxon>
        <taxon>Testudinata</taxon>
        <taxon>Testudines</taxon>
        <taxon>Cryptodira</taxon>
        <taxon>Durocryptodira</taxon>
        <taxon>Americhelydia</taxon>
        <taxon>Chelonioidea</taxon>
        <taxon>Cheloniidae</taxon>
        <taxon>Chelonia</taxon>
    </lineage>
</organism>
<dbReference type="EMBL" id="KB528690">
    <property type="protein sequence ID" value="EMP35328.1"/>
    <property type="molecule type" value="Genomic_DNA"/>
</dbReference>
<dbReference type="SUPFAM" id="SSF49313">
    <property type="entry name" value="Cadherin-like"/>
    <property type="match status" value="31"/>
</dbReference>
<feature type="transmembrane region" description="Helical" evidence="14">
    <location>
        <begin position="1145"/>
        <end position="1168"/>
    </location>
</feature>
<dbReference type="InterPro" id="IPR020894">
    <property type="entry name" value="Cadherin_CS"/>
</dbReference>
<dbReference type="Pfam" id="PF08266">
    <property type="entry name" value="Cadherin_2"/>
    <property type="match status" value="3"/>
</dbReference>
<feature type="transmembrane region" description="Helical" evidence="14">
    <location>
        <begin position="1837"/>
        <end position="1862"/>
    </location>
</feature>
<evidence type="ECO:0000256" key="4">
    <source>
        <dbReference type="ARBA" id="ARBA00022692"/>
    </source>
</evidence>
<dbReference type="InterPro" id="IPR013164">
    <property type="entry name" value="Cadherin_N"/>
</dbReference>
<dbReference type="FunFam" id="2.60.40.60:FF:000001">
    <property type="entry name" value="Protocadherin alpha 2"/>
    <property type="match status" value="5"/>
</dbReference>
<dbReference type="Pfam" id="PF16492">
    <property type="entry name" value="Cadherin_C_2"/>
    <property type="match status" value="5"/>
</dbReference>
<keyword evidence="8" id="KW-0130">Cell adhesion</keyword>
<evidence type="ECO:0000256" key="2">
    <source>
        <dbReference type="ARBA" id="ARBA00004251"/>
    </source>
</evidence>
<dbReference type="InterPro" id="IPR002126">
    <property type="entry name" value="Cadherin-like_dom"/>
</dbReference>
<feature type="domain" description="Cadherin" evidence="15">
    <location>
        <begin position="1728"/>
        <end position="1832"/>
    </location>
</feature>
<comment type="function">
    <text evidence="1">Potential calcium-dependent cell-adhesion protein. May be involved in the establishment and maintenance of specific neuronal connections in the brain.</text>
</comment>
<dbReference type="eggNOG" id="KOG3594">
    <property type="taxonomic scope" value="Eukaryota"/>
</dbReference>
<evidence type="ECO:0000256" key="14">
    <source>
        <dbReference type="SAM" id="Phobius"/>
    </source>
</evidence>
<name>M7BTD3_CHEMY</name>
<proteinExistence type="predicted"/>
<evidence type="ECO:0000256" key="10">
    <source>
        <dbReference type="ARBA" id="ARBA00023136"/>
    </source>
</evidence>
<dbReference type="PANTHER" id="PTHR24028">
    <property type="entry name" value="CADHERIN-87A"/>
    <property type="match status" value="1"/>
</dbReference>
<dbReference type="PROSITE" id="PS50268">
    <property type="entry name" value="CADHERIN_2"/>
    <property type="match status" value="30"/>
</dbReference>
<dbReference type="GO" id="GO:0005509">
    <property type="term" value="F:calcium ion binding"/>
    <property type="evidence" value="ECO:0007669"/>
    <property type="project" value="UniProtKB-UniRule"/>
</dbReference>
<evidence type="ECO:0000256" key="6">
    <source>
        <dbReference type="ARBA" id="ARBA00022737"/>
    </source>
</evidence>
<dbReference type="FunFam" id="2.60.40.60:FF:000004">
    <property type="entry name" value="Protocadherin 1 gamma 2"/>
    <property type="match status" value="5"/>
</dbReference>
<dbReference type="FunFam" id="2.60.40.60:FF:000129">
    <property type="entry name" value="protocadherin alpha-C2 isoform X1"/>
    <property type="match status" value="6"/>
</dbReference>
<keyword evidence="10 14" id="KW-0472">Membrane</keyword>
<feature type="domain" description="Cadherin" evidence="15">
    <location>
        <begin position="3655"/>
        <end position="3764"/>
    </location>
</feature>
<keyword evidence="6" id="KW-0677">Repeat</keyword>
<dbReference type="PROSITE" id="PS00232">
    <property type="entry name" value="CADHERIN_1"/>
    <property type="match status" value="15"/>
</dbReference>
<feature type="domain" description="Cadherin" evidence="15">
    <location>
        <begin position="361"/>
        <end position="457"/>
    </location>
</feature>
<dbReference type="PANTHER" id="PTHR24028:SF73">
    <property type="entry name" value="PROTOCADHERIN GAMMA-B3-RELATED"/>
    <property type="match status" value="1"/>
</dbReference>
<evidence type="ECO:0000313" key="16">
    <source>
        <dbReference type="EMBL" id="EMP35328.1"/>
    </source>
</evidence>
<dbReference type="FunFam" id="2.60.40.60:FF:000092">
    <property type="entry name" value="Protocadherin 8"/>
    <property type="match status" value="1"/>
</dbReference>
<dbReference type="FunFam" id="2.60.40.60:FF:000006">
    <property type="entry name" value="Protocadherin alpha 2"/>
    <property type="match status" value="2"/>
</dbReference>
<dbReference type="CDD" id="cd11304">
    <property type="entry name" value="Cadherin_repeat"/>
    <property type="match status" value="30"/>
</dbReference>
<comment type="subcellular location">
    <subcellularLocation>
        <location evidence="2">Cell membrane</location>
        <topology evidence="2">Single-pass type I membrane protein</topology>
    </subcellularLocation>
</comment>
<evidence type="ECO:0000256" key="13">
    <source>
        <dbReference type="SAM" id="MobiDB-lite"/>
    </source>
</evidence>
<reference evidence="17" key="1">
    <citation type="journal article" date="2013" name="Nat. Genet.">
        <title>The draft genomes of soft-shell turtle and green sea turtle yield insights into the development and evolution of the turtle-specific body plan.</title>
        <authorList>
            <person name="Wang Z."/>
            <person name="Pascual-Anaya J."/>
            <person name="Zadissa A."/>
            <person name="Li W."/>
            <person name="Niimura Y."/>
            <person name="Huang Z."/>
            <person name="Li C."/>
            <person name="White S."/>
            <person name="Xiong Z."/>
            <person name="Fang D."/>
            <person name="Wang B."/>
            <person name="Ming Y."/>
            <person name="Chen Y."/>
            <person name="Zheng Y."/>
            <person name="Kuraku S."/>
            <person name="Pignatelli M."/>
            <person name="Herrero J."/>
            <person name="Beal K."/>
            <person name="Nozawa M."/>
            <person name="Li Q."/>
            <person name="Wang J."/>
            <person name="Zhang H."/>
            <person name="Yu L."/>
            <person name="Shigenobu S."/>
            <person name="Wang J."/>
            <person name="Liu J."/>
            <person name="Flicek P."/>
            <person name="Searle S."/>
            <person name="Wang J."/>
            <person name="Kuratani S."/>
            <person name="Yin Y."/>
            <person name="Aken B."/>
            <person name="Zhang G."/>
            <person name="Irie N."/>
        </authorList>
    </citation>
    <scope>NUCLEOTIDE SEQUENCE [LARGE SCALE GENOMIC DNA]</scope>
</reference>
<feature type="transmembrane region" description="Helical" evidence="14">
    <location>
        <begin position="693"/>
        <end position="717"/>
    </location>
</feature>
<feature type="domain" description="Cadherin" evidence="15">
    <location>
        <begin position="2789"/>
        <end position="2893"/>
    </location>
</feature>
<evidence type="ECO:0000256" key="1">
    <source>
        <dbReference type="ARBA" id="ARBA00003436"/>
    </source>
</evidence>
<feature type="domain" description="Cadherin" evidence="15">
    <location>
        <begin position="3445"/>
        <end position="3549"/>
    </location>
</feature>
<feature type="domain" description="Cadherin" evidence="15">
    <location>
        <begin position="3199"/>
        <end position="3309"/>
    </location>
</feature>
<evidence type="ECO:0000256" key="7">
    <source>
        <dbReference type="ARBA" id="ARBA00022837"/>
    </source>
</evidence>
<dbReference type="InterPro" id="IPR032455">
    <property type="entry name" value="Cadherin_C"/>
</dbReference>
<feature type="domain" description="Cadherin" evidence="15">
    <location>
        <begin position="2169"/>
        <end position="2273"/>
    </location>
</feature>
<accession>M7BTD3</accession>
<feature type="domain" description="Cadherin" evidence="15">
    <location>
        <begin position="1392"/>
        <end position="1496"/>
    </location>
</feature>
<dbReference type="PRINTS" id="PR00205">
    <property type="entry name" value="CADHERIN"/>
</dbReference>
<feature type="transmembrane region" description="Helical" evidence="14">
    <location>
        <begin position="3129"/>
        <end position="3154"/>
    </location>
</feature>
<dbReference type="InterPro" id="IPR015919">
    <property type="entry name" value="Cadherin-like_sf"/>
</dbReference>
<keyword evidence="7 12" id="KW-0106">Calcium</keyword>
<evidence type="ECO:0000256" key="5">
    <source>
        <dbReference type="ARBA" id="ARBA00022729"/>
    </source>
</evidence>
<dbReference type="Pfam" id="PF00028">
    <property type="entry name" value="Cadherin"/>
    <property type="match status" value="25"/>
</dbReference>
<feature type="domain" description="Cadherin" evidence="15">
    <location>
        <begin position="1283"/>
        <end position="1391"/>
    </location>
</feature>
<feature type="domain" description="Cadherin" evidence="15">
    <location>
        <begin position="32"/>
        <end position="138"/>
    </location>
</feature>
<evidence type="ECO:0000256" key="11">
    <source>
        <dbReference type="ARBA" id="ARBA00023180"/>
    </source>
</evidence>
<dbReference type="FunFam" id="2.60.40.60:FF:000002">
    <property type="entry name" value="Protocadherin alpha 2"/>
    <property type="match status" value="6"/>
</dbReference>
<dbReference type="FunFam" id="2.60.40.60:FF:000018">
    <property type="entry name" value="Protocadherin gamma c3"/>
    <property type="match status" value="4"/>
</dbReference>
<keyword evidence="3" id="KW-1003">Cell membrane</keyword>
<gene>
    <name evidence="16" type="ORF">UY3_07500</name>
</gene>
<keyword evidence="5" id="KW-0732">Signal</keyword>
<feature type="domain" description="Cadherin" evidence="15">
    <location>
        <begin position="2274"/>
        <end position="2378"/>
    </location>
</feature>
<feature type="domain" description="Cadherin" evidence="15">
    <location>
        <begin position="3780"/>
        <end position="3877"/>
    </location>
</feature>
<keyword evidence="17" id="KW-1185">Reference proteome</keyword>
<feature type="domain" description="Cadherin" evidence="15">
    <location>
        <begin position="813"/>
        <end position="902"/>
    </location>
</feature>
<evidence type="ECO:0000259" key="15">
    <source>
        <dbReference type="PROSITE" id="PS50268"/>
    </source>
</evidence>
<evidence type="ECO:0000256" key="3">
    <source>
        <dbReference type="ARBA" id="ARBA00022475"/>
    </source>
</evidence>
<feature type="domain" description="Cadherin" evidence="15">
    <location>
        <begin position="903"/>
        <end position="1007"/>
    </location>
</feature>
<dbReference type="InterPro" id="IPR050174">
    <property type="entry name" value="Protocadherin/Cadherin-CA"/>
</dbReference>
<evidence type="ECO:0000256" key="12">
    <source>
        <dbReference type="PROSITE-ProRule" id="PRU00043"/>
    </source>
</evidence>
<feature type="domain" description="Cadherin" evidence="15">
    <location>
        <begin position="3550"/>
        <end position="3654"/>
    </location>
</feature>
<feature type="domain" description="Cadherin" evidence="15">
    <location>
        <begin position="1497"/>
        <end position="1601"/>
    </location>
</feature>
<dbReference type="GO" id="GO:0005886">
    <property type="term" value="C:plasma membrane"/>
    <property type="evidence" value="ECO:0007669"/>
    <property type="project" value="UniProtKB-SubCell"/>
</dbReference>
<feature type="domain" description="Cadherin" evidence="15">
    <location>
        <begin position="2379"/>
        <end position="2574"/>
    </location>
</feature>
<feature type="domain" description="Cadherin" evidence="15">
    <location>
        <begin position="1602"/>
        <end position="1716"/>
    </location>
</feature>
<evidence type="ECO:0000256" key="9">
    <source>
        <dbReference type="ARBA" id="ARBA00022989"/>
    </source>
</evidence>